<reference evidence="1" key="1">
    <citation type="submission" date="2020-01" db="EMBL/GenBank/DDBJ databases">
        <authorList>
            <person name="Meier V. D."/>
            <person name="Meier V D."/>
        </authorList>
    </citation>
    <scope>NUCLEOTIDE SEQUENCE</scope>
    <source>
        <strain evidence="1">HLG_WM_MAG_09</strain>
    </source>
</reference>
<name>A0A6S6SYY6_9GAMM</name>
<sequence length="89" mass="9901">MNSTQQDVQNFRQLIAGNKDLQDSVRQCQQDGQWDMQGLVALGREHDLTLTEEAIETTFSNDSDDELTDFELEMVSAGGGDIDSNFNGD</sequence>
<evidence type="ECO:0000313" key="1">
    <source>
        <dbReference type="EMBL" id="CAA6811462.1"/>
    </source>
</evidence>
<proteinExistence type="predicted"/>
<accession>A0A6S6SYY6</accession>
<dbReference type="AlphaFoldDB" id="A0A6S6SYY6"/>
<organism evidence="1">
    <name type="scientific">uncultured Thiotrichaceae bacterium</name>
    <dbReference type="NCBI Taxonomy" id="298394"/>
    <lineage>
        <taxon>Bacteria</taxon>
        <taxon>Pseudomonadati</taxon>
        <taxon>Pseudomonadota</taxon>
        <taxon>Gammaproteobacteria</taxon>
        <taxon>Thiotrichales</taxon>
        <taxon>Thiotrichaceae</taxon>
        <taxon>environmental samples</taxon>
    </lineage>
</organism>
<gene>
    <name evidence="1" type="ORF">HELGO_WM82593</name>
</gene>
<dbReference type="EMBL" id="CACVAT010000171">
    <property type="protein sequence ID" value="CAA6811462.1"/>
    <property type="molecule type" value="Genomic_DNA"/>
</dbReference>
<protein>
    <submittedName>
        <fullName evidence="1">Uncharacterized protein</fullName>
    </submittedName>
</protein>